<dbReference type="InterPro" id="IPR044537">
    <property type="entry name" value="Rip2-like"/>
</dbReference>
<dbReference type="OrthoDB" id="9800627at2"/>
<evidence type="ECO:0000256" key="10">
    <source>
        <dbReference type="ARBA" id="ARBA00022989"/>
    </source>
</evidence>
<keyword evidence="8" id="KW-0378">Hydrolase</keyword>
<dbReference type="Proteomes" id="UP000295418">
    <property type="component" value="Unassembled WGS sequence"/>
</dbReference>
<dbReference type="AlphaFoldDB" id="A0A4R4EDG6"/>
<dbReference type="Pfam" id="PF02163">
    <property type="entry name" value="Peptidase_M50"/>
    <property type="match status" value="1"/>
</dbReference>
<comment type="caution">
    <text evidence="15">The sequence shown here is derived from an EMBL/GenBank/DDBJ whole genome shotgun (WGS) entry which is preliminary data.</text>
</comment>
<evidence type="ECO:0000256" key="11">
    <source>
        <dbReference type="ARBA" id="ARBA00023049"/>
    </source>
</evidence>
<evidence type="ECO:0000256" key="12">
    <source>
        <dbReference type="ARBA" id="ARBA00023136"/>
    </source>
</evidence>
<feature type="transmembrane region" description="Helical" evidence="13">
    <location>
        <begin position="39"/>
        <end position="57"/>
    </location>
</feature>
<dbReference type="PANTHER" id="PTHR35864">
    <property type="entry name" value="ZINC METALLOPROTEASE MJ0611-RELATED"/>
    <property type="match status" value="1"/>
</dbReference>
<feature type="transmembrane region" description="Helical" evidence="13">
    <location>
        <begin position="69"/>
        <end position="94"/>
    </location>
</feature>
<evidence type="ECO:0000259" key="14">
    <source>
        <dbReference type="Pfam" id="PF02163"/>
    </source>
</evidence>
<dbReference type="EMBL" id="SKFG01000010">
    <property type="protein sequence ID" value="TCZ77253.1"/>
    <property type="molecule type" value="Genomic_DNA"/>
</dbReference>
<sequence>MISLSVHEFAHAYSADKFGDPTPRSMGRVTLNPMRHLDVFGTLLFVVVGFGWAKPVLVNPSKFRKPRLMNAIVSVLGPISNLILGFIGMVILYVMLNTGVMNSWSKGASDAVMVFLTLFYNLNILLFILNLIPIPPLDGYRILESILPPRIMAKIRPYEQWTVYILLLLVFIPPLYKVTLGPIFSLTIPITHMFEMIIRAIFPF</sequence>
<keyword evidence="9" id="KW-0862">Zinc</keyword>
<evidence type="ECO:0000313" key="16">
    <source>
        <dbReference type="Proteomes" id="UP000295418"/>
    </source>
</evidence>
<comment type="subcellular location">
    <subcellularLocation>
        <location evidence="2">Cell membrane</location>
        <topology evidence="2">Multi-pass membrane protein</topology>
    </subcellularLocation>
</comment>
<evidence type="ECO:0000256" key="1">
    <source>
        <dbReference type="ARBA" id="ARBA00001947"/>
    </source>
</evidence>
<evidence type="ECO:0000256" key="5">
    <source>
        <dbReference type="ARBA" id="ARBA00022670"/>
    </source>
</evidence>
<proteinExistence type="inferred from homology"/>
<dbReference type="InterPro" id="IPR052348">
    <property type="entry name" value="Metallopeptidase_M50B"/>
</dbReference>
<keyword evidence="6 13" id="KW-0812">Transmembrane</keyword>
<evidence type="ECO:0000256" key="7">
    <source>
        <dbReference type="ARBA" id="ARBA00022723"/>
    </source>
</evidence>
<dbReference type="InterPro" id="IPR008915">
    <property type="entry name" value="Peptidase_M50"/>
</dbReference>
<name>A0A4R4EDG6_9BACL</name>
<evidence type="ECO:0000256" key="9">
    <source>
        <dbReference type="ARBA" id="ARBA00022833"/>
    </source>
</evidence>
<gene>
    <name evidence="15" type="ORF">E0485_11145</name>
</gene>
<evidence type="ECO:0000256" key="2">
    <source>
        <dbReference type="ARBA" id="ARBA00004651"/>
    </source>
</evidence>
<evidence type="ECO:0000256" key="4">
    <source>
        <dbReference type="ARBA" id="ARBA00022475"/>
    </source>
</evidence>
<comment type="cofactor">
    <cofactor evidence="1">
        <name>Zn(2+)</name>
        <dbReference type="ChEBI" id="CHEBI:29105"/>
    </cofactor>
</comment>
<keyword evidence="12 13" id="KW-0472">Membrane</keyword>
<dbReference type="CDD" id="cd06158">
    <property type="entry name" value="S2P-M50_like_1"/>
    <property type="match status" value="1"/>
</dbReference>
<dbReference type="GO" id="GO:0008237">
    <property type="term" value="F:metallopeptidase activity"/>
    <property type="evidence" value="ECO:0007669"/>
    <property type="project" value="UniProtKB-KW"/>
</dbReference>
<feature type="domain" description="Peptidase M50" evidence="14">
    <location>
        <begin position="1"/>
        <end position="169"/>
    </location>
</feature>
<evidence type="ECO:0000256" key="6">
    <source>
        <dbReference type="ARBA" id="ARBA00022692"/>
    </source>
</evidence>
<keyword evidence="11" id="KW-0482">Metalloprotease</keyword>
<dbReference type="PANTHER" id="PTHR35864:SF1">
    <property type="entry name" value="ZINC METALLOPROTEASE YWHC-RELATED"/>
    <property type="match status" value="1"/>
</dbReference>
<protein>
    <submittedName>
        <fullName evidence="15">Site-2 protease family protein</fullName>
    </submittedName>
</protein>
<keyword evidence="5 15" id="KW-0645">Protease</keyword>
<evidence type="ECO:0000313" key="15">
    <source>
        <dbReference type="EMBL" id="TCZ77253.1"/>
    </source>
</evidence>
<keyword evidence="7" id="KW-0479">Metal-binding</keyword>
<reference evidence="15 16" key="1">
    <citation type="submission" date="2019-03" db="EMBL/GenBank/DDBJ databases">
        <authorList>
            <person name="Kim M.K.M."/>
        </authorList>
    </citation>
    <scope>NUCLEOTIDE SEQUENCE [LARGE SCALE GENOMIC DNA]</scope>
    <source>
        <strain evidence="15 16">18JY21-1</strain>
    </source>
</reference>
<organism evidence="15 16">
    <name type="scientific">Paenibacillus albiflavus</name>
    <dbReference type="NCBI Taxonomy" id="2545760"/>
    <lineage>
        <taxon>Bacteria</taxon>
        <taxon>Bacillati</taxon>
        <taxon>Bacillota</taxon>
        <taxon>Bacilli</taxon>
        <taxon>Bacillales</taxon>
        <taxon>Paenibacillaceae</taxon>
        <taxon>Paenibacillus</taxon>
    </lineage>
</organism>
<feature type="transmembrane region" description="Helical" evidence="13">
    <location>
        <begin position="114"/>
        <end position="137"/>
    </location>
</feature>
<dbReference type="GO" id="GO:0046872">
    <property type="term" value="F:metal ion binding"/>
    <property type="evidence" value="ECO:0007669"/>
    <property type="project" value="UniProtKB-KW"/>
</dbReference>
<evidence type="ECO:0000256" key="13">
    <source>
        <dbReference type="SAM" id="Phobius"/>
    </source>
</evidence>
<evidence type="ECO:0000256" key="3">
    <source>
        <dbReference type="ARBA" id="ARBA00007931"/>
    </source>
</evidence>
<dbReference type="GO" id="GO:0006508">
    <property type="term" value="P:proteolysis"/>
    <property type="evidence" value="ECO:0007669"/>
    <property type="project" value="UniProtKB-KW"/>
</dbReference>
<evidence type="ECO:0000256" key="8">
    <source>
        <dbReference type="ARBA" id="ARBA00022801"/>
    </source>
</evidence>
<keyword evidence="16" id="KW-1185">Reference proteome</keyword>
<dbReference type="GO" id="GO:0005886">
    <property type="term" value="C:plasma membrane"/>
    <property type="evidence" value="ECO:0007669"/>
    <property type="project" value="UniProtKB-SubCell"/>
</dbReference>
<accession>A0A4R4EDG6</accession>
<comment type="similarity">
    <text evidence="3">Belongs to the peptidase M50B family.</text>
</comment>
<feature type="transmembrane region" description="Helical" evidence="13">
    <location>
        <begin position="158"/>
        <end position="176"/>
    </location>
</feature>
<keyword evidence="4" id="KW-1003">Cell membrane</keyword>
<keyword evidence="10 13" id="KW-1133">Transmembrane helix</keyword>